<keyword evidence="2" id="KW-1185">Reference proteome</keyword>
<dbReference type="InterPro" id="IPR036691">
    <property type="entry name" value="Endo/exonu/phosph_ase_sf"/>
</dbReference>
<dbReference type="PANTHER" id="PTHR33776">
    <property type="entry name" value="ENDO/EXONUCLEASE/PHOSPHATASE DOMAIN-CONTAINING PROTEIN"/>
    <property type="match status" value="1"/>
</dbReference>
<comment type="caution">
    <text evidence="1">The sequence shown here is derived from an EMBL/GenBank/DDBJ whole genome shotgun (WGS) entry which is preliminary data.</text>
</comment>
<dbReference type="SUPFAM" id="SSF56219">
    <property type="entry name" value="DNase I-like"/>
    <property type="match status" value="1"/>
</dbReference>
<dbReference type="OrthoDB" id="6773291at2759"/>
<accession>A0A2J7R0S0</accession>
<dbReference type="EMBL" id="NEVH01008218">
    <property type="protein sequence ID" value="PNF34428.1"/>
    <property type="molecule type" value="Genomic_DNA"/>
</dbReference>
<evidence type="ECO:0008006" key="3">
    <source>
        <dbReference type="Google" id="ProtNLM"/>
    </source>
</evidence>
<dbReference type="Gene3D" id="3.60.10.10">
    <property type="entry name" value="Endonuclease/exonuclease/phosphatase"/>
    <property type="match status" value="1"/>
</dbReference>
<dbReference type="InParanoid" id="A0A2J7R0S0"/>
<gene>
    <name evidence="1" type="ORF">B7P43_G13244</name>
</gene>
<organism evidence="1 2">
    <name type="scientific">Cryptotermes secundus</name>
    <dbReference type="NCBI Taxonomy" id="105785"/>
    <lineage>
        <taxon>Eukaryota</taxon>
        <taxon>Metazoa</taxon>
        <taxon>Ecdysozoa</taxon>
        <taxon>Arthropoda</taxon>
        <taxon>Hexapoda</taxon>
        <taxon>Insecta</taxon>
        <taxon>Pterygota</taxon>
        <taxon>Neoptera</taxon>
        <taxon>Polyneoptera</taxon>
        <taxon>Dictyoptera</taxon>
        <taxon>Blattodea</taxon>
        <taxon>Blattoidea</taxon>
        <taxon>Termitoidae</taxon>
        <taxon>Kalotermitidae</taxon>
        <taxon>Cryptotermitinae</taxon>
        <taxon>Cryptotermes</taxon>
    </lineage>
</organism>
<evidence type="ECO:0000313" key="2">
    <source>
        <dbReference type="Proteomes" id="UP000235965"/>
    </source>
</evidence>
<dbReference type="PANTHER" id="PTHR33776:SF4">
    <property type="entry name" value="ENDONUCLEASE_EXONUCLEASE_PHOSPHATASE DOMAIN-CONTAINING PROTEIN"/>
    <property type="match status" value="1"/>
</dbReference>
<protein>
    <recommendedName>
        <fullName evidence="3">Endonuclease/exonuclease/phosphatase domain-containing protein</fullName>
    </recommendedName>
</protein>
<name>A0A2J7R0S0_9NEOP</name>
<reference evidence="1 2" key="1">
    <citation type="submission" date="2017-12" db="EMBL/GenBank/DDBJ databases">
        <title>Hemimetabolous genomes reveal molecular basis of termite eusociality.</title>
        <authorList>
            <person name="Harrison M.C."/>
            <person name="Jongepier E."/>
            <person name="Robertson H.M."/>
            <person name="Arning N."/>
            <person name="Bitard-Feildel T."/>
            <person name="Chao H."/>
            <person name="Childers C.P."/>
            <person name="Dinh H."/>
            <person name="Doddapaneni H."/>
            <person name="Dugan S."/>
            <person name="Gowin J."/>
            <person name="Greiner C."/>
            <person name="Han Y."/>
            <person name="Hu H."/>
            <person name="Hughes D.S.T."/>
            <person name="Huylmans A.-K."/>
            <person name="Kemena C."/>
            <person name="Kremer L.P.M."/>
            <person name="Lee S.L."/>
            <person name="Lopez-Ezquerra A."/>
            <person name="Mallet L."/>
            <person name="Monroy-Kuhn J.M."/>
            <person name="Moser A."/>
            <person name="Murali S.C."/>
            <person name="Muzny D.M."/>
            <person name="Otani S."/>
            <person name="Piulachs M.-D."/>
            <person name="Poelchau M."/>
            <person name="Qu J."/>
            <person name="Schaub F."/>
            <person name="Wada-Katsumata A."/>
            <person name="Worley K.C."/>
            <person name="Xie Q."/>
            <person name="Ylla G."/>
            <person name="Poulsen M."/>
            <person name="Gibbs R.A."/>
            <person name="Schal C."/>
            <person name="Richards S."/>
            <person name="Belles X."/>
            <person name="Korb J."/>
            <person name="Bornberg-Bauer E."/>
        </authorList>
    </citation>
    <scope>NUCLEOTIDE SEQUENCE [LARGE SCALE GENOMIC DNA]</scope>
    <source>
        <tissue evidence="1">Whole body</tissue>
    </source>
</reference>
<evidence type="ECO:0000313" key="1">
    <source>
        <dbReference type="EMBL" id="PNF34428.1"/>
    </source>
</evidence>
<sequence length="208" mass="24224">MVKLNQEYTRRTDLHHVQAIDHSMRGQVIVNHSYNVSKSNVKLKNNLNQFIKIYHQNICGLQYKIDELVASLYPDIPHVMCISEHHLNHMQIQLITMDEYKRCTEYCRQSFQKGGVCIYILKELSFTSINLTKFCKDKDLEACAIKLKLSTTKICILTIYRSPVGNVQFFLNGLEAILKMVHKPNILLIICGDFNVNYLEESKEKKKN</sequence>
<dbReference type="AlphaFoldDB" id="A0A2J7R0S0"/>
<dbReference type="Proteomes" id="UP000235965">
    <property type="component" value="Unassembled WGS sequence"/>
</dbReference>
<proteinExistence type="predicted"/>